<dbReference type="InterPro" id="IPR001054">
    <property type="entry name" value="A/G_cyclase"/>
</dbReference>
<dbReference type="AlphaFoldDB" id="A0A508WPW5"/>
<dbReference type="Proteomes" id="UP000507954">
    <property type="component" value="Unassembled WGS sequence"/>
</dbReference>
<dbReference type="InterPro" id="IPR050697">
    <property type="entry name" value="Adenylyl/Guanylyl_Cyclase_3/4"/>
</dbReference>
<dbReference type="PANTHER" id="PTHR43081">
    <property type="entry name" value="ADENYLATE CYCLASE, TERMINAL-DIFFERENTIATION SPECIFIC-RELATED"/>
    <property type="match status" value="1"/>
</dbReference>
<organism evidence="2">
    <name type="scientific">Sinorhizobium medicae</name>
    <dbReference type="NCBI Taxonomy" id="110321"/>
    <lineage>
        <taxon>Bacteria</taxon>
        <taxon>Pseudomonadati</taxon>
        <taxon>Pseudomonadota</taxon>
        <taxon>Alphaproteobacteria</taxon>
        <taxon>Hyphomicrobiales</taxon>
        <taxon>Rhizobiaceae</taxon>
        <taxon>Sinorhizobium/Ensifer group</taxon>
        <taxon>Sinorhizobium</taxon>
    </lineage>
</organism>
<name>A0A508WPW5_9HYPH</name>
<feature type="domain" description="Guanylate cyclase" evidence="1">
    <location>
        <begin position="213"/>
        <end position="338"/>
    </location>
</feature>
<dbReference type="RefSeq" id="WP_180161289.1">
    <property type="nucleotide sequence ID" value="NZ_CABFNB010000009.1"/>
</dbReference>
<accession>A0A508WPW5</accession>
<dbReference type="GO" id="GO:0006171">
    <property type="term" value="P:cAMP biosynthetic process"/>
    <property type="evidence" value="ECO:0007669"/>
    <property type="project" value="TreeGrafter"/>
</dbReference>
<evidence type="ECO:0000313" key="2">
    <source>
        <dbReference type="EMBL" id="VTZ59352.1"/>
    </source>
</evidence>
<dbReference type="EMBL" id="CABFNB010000009">
    <property type="protein sequence ID" value="VTZ59352.1"/>
    <property type="molecule type" value="Genomic_DNA"/>
</dbReference>
<dbReference type="CDD" id="cd07302">
    <property type="entry name" value="CHD"/>
    <property type="match status" value="1"/>
</dbReference>
<dbReference type="PROSITE" id="PS50125">
    <property type="entry name" value="GUANYLATE_CYCLASE_2"/>
    <property type="match status" value="1"/>
</dbReference>
<dbReference type="PANTHER" id="PTHR43081:SF11">
    <property type="entry name" value="BLR2264 PROTEIN"/>
    <property type="match status" value="1"/>
</dbReference>
<sequence>MTQNRRRSRASLLHWLSEGLHAEPDAGRIFVQLCERLIDAGIDLSRATLHFRVHHPQWLGTRLVWTRGQEDAFVQKVAYDVEATDVFQRSPFRVVIATGREVRQKIQICGPHVFPVYDELRQHGHTDYAAWPLDHTQGRRHLITFATDRPGGFENRDIAFIRQILPLFSLVTEIRLKSQLARTLLRTYVGSHASEQILEGATTRGSGATLSAAIMICDLRNFTELSGRRHRDYVIGVLNEYFDMIAEPIEAFGGEILKFIGDGLLAIFPLTEPDACRRLLDAVCAAYDATAHRTPPAHPIRFGTGVHVGEVMYGNIGSKRRLDFTVIGPAVNLASRLEGLTNDLKRPVLVSGDFVTAAGCSAKTDCLGLHSIKGFDDALEVHALRL</sequence>
<proteinExistence type="predicted"/>
<dbReference type="SMART" id="SM00044">
    <property type="entry name" value="CYCc"/>
    <property type="match status" value="1"/>
</dbReference>
<dbReference type="Gene3D" id="3.30.70.1230">
    <property type="entry name" value="Nucleotide cyclase"/>
    <property type="match status" value="1"/>
</dbReference>
<dbReference type="SUPFAM" id="SSF55073">
    <property type="entry name" value="Nucleotide cyclase"/>
    <property type="match status" value="1"/>
</dbReference>
<dbReference type="GO" id="GO:0035556">
    <property type="term" value="P:intracellular signal transduction"/>
    <property type="evidence" value="ECO:0007669"/>
    <property type="project" value="InterPro"/>
</dbReference>
<gene>
    <name evidence="2" type="ORF">EMEDMD4_1060034</name>
</gene>
<dbReference type="GO" id="GO:0004016">
    <property type="term" value="F:adenylate cyclase activity"/>
    <property type="evidence" value="ECO:0007669"/>
    <property type="project" value="UniProtKB-ARBA"/>
</dbReference>
<evidence type="ECO:0000259" key="1">
    <source>
        <dbReference type="PROSITE" id="PS50125"/>
    </source>
</evidence>
<protein>
    <submittedName>
        <fullName evidence="2">Adenylate cyclase</fullName>
    </submittedName>
</protein>
<dbReference type="Pfam" id="PF00211">
    <property type="entry name" value="Guanylate_cyc"/>
    <property type="match status" value="1"/>
</dbReference>
<dbReference type="InterPro" id="IPR029787">
    <property type="entry name" value="Nucleotide_cyclase"/>
</dbReference>
<reference evidence="2" key="1">
    <citation type="submission" date="2019-06" db="EMBL/GenBank/DDBJ databases">
        <authorList>
            <person name="Le Quere A."/>
            <person name="Colella S."/>
        </authorList>
    </citation>
    <scope>NUCLEOTIDE SEQUENCE</scope>
    <source>
        <strain evidence="2">EmedicaeMD41</strain>
    </source>
</reference>